<evidence type="ECO:0000313" key="4">
    <source>
        <dbReference type="Proteomes" id="UP000655225"/>
    </source>
</evidence>
<protein>
    <recommendedName>
        <fullName evidence="5">Senescence regulator</fullName>
    </recommendedName>
</protein>
<accession>A0A835DUW2</accession>
<dbReference type="PANTHER" id="PTHR33083:SF49">
    <property type="entry name" value="SENESCENCE REGULATOR"/>
    <property type="match status" value="1"/>
</dbReference>
<proteinExistence type="inferred from homology"/>
<evidence type="ECO:0008006" key="5">
    <source>
        <dbReference type="Google" id="ProtNLM"/>
    </source>
</evidence>
<evidence type="ECO:0000313" key="3">
    <source>
        <dbReference type="EMBL" id="KAF8413644.1"/>
    </source>
</evidence>
<comment type="similarity">
    <text evidence="1">Belongs to the senescence regulator S40 family.</text>
</comment>
<dbReference type="EMBL" id="JABCRI010000001">
    <property type="protein sequence ID" value="KAF8413644.1"/>
    <property type="molecule type" value="Genomic_DNA"/>
</dbReference>
<comment type="caution">
    <text evidence="3">The sequence shown here is derived from an EMBL/GenBank/DDBJ whole genome shotgun (WGS) entry which is preliminary data.</text>
</comment>
<evidence type="ECO:0000256" key="2">
    <source>
        <dbReference type="SAM" id="MobiDB-lite"/>
    </source>
</evidence>
<dbReference type="Pfam" id="PF04520">
    <property type="entry name" value="Senescence_reg"/>
    <property type="match status" value="1"/>
</dbReference>
<gene>
    <name evidence="3" type="ORF">HHK36_001636</name>
</gene>
<feature type="compositionally biased region" description="Basic residues" evidence="2">
    <location>
        <begin position="38"/>
        <end position="47"/>
    </location>
</feature>
<dbReference type="GO" id="GO:0010150">
    <property type="term" value="P:leaf senescence"/>
    <property type="evidence" value="ECO:0007669"/>
    <property type="project" value="UniProtKB-ARBA"/>
</dbReference>
<sequence>MEEDFQECDVIWPEHHYRTAVSDVKDREMIVPPQQNRRVARNKKQQQKKNSLPVNVPEDVAGRSWFNYADLDDFDDGEMVPPHLLLARRIAGKMDFSVCTGNGRTLKGRDLSQVRNSILRLTGFLES</sequence>
<dbReference type="OMA" id="DENENHM"/>
<dbReference type="AlphaFoldDB" id="A0A835DUW2"/>
<reference evidence="3 4" key="1">
    <citation type="submission" date="2020-04" db="EMBL/GenBank/DDBJ databases">
        <title>Plant Genome Project.</title>
        <authorList>
            <person name="Zhang R.-G."/>
        </authorList>
    </citation>
    <scope>NUCLEOTIDE SEQUENCE [LARGE SCALE GENOMIC DNA]</scope>
    <source>
        <strain evidence="3">YNK0</strain>
        <tissue evidence="3">Leaf</tissue>
    </source>
</reference>
<dbReference type="Proteomes" id="UP000655225">
    <property type="component" value="Unassembled WGS sequence"/>
</dbReference>
<dbReference type="InterPro" id="IPR007608">
    <property type="entry name" value="Senescence_reg_S40"/>
</dbReference>
<keyword evidence="4" id="KW-1185">Reference proteome</keyword>
<feature type="region of interest" description="Disordered" evidence="2">
    <location>
        <begin position="33"/>
        <end position="53"/>
    </location>
</feature>
<evidence type="ECO:0000256" key="1">
    <source>
        <dbReference type="ARBA" id="ARBA00034773"/>
    </source>
</evidence>
<name>A0A835DUW2_TETSI</name>
<dbReference type="OrthoDB" id="672058at2759"/>
<dbReference type="PANTHER" id="PTHR33083">
    <property type="entry name" value="EXPRESSED PROTEIN"/>
    <property type="match status" value="1"/>
</dbReference>
<organism evidence="3 4">
    <name type="scientific">Tetracentron sinense</name>
    <name type="common">Spur-leaf</name>
    <dbReference type="NCBI Taxonomy" id="13715"/>
    <lineage>
        <taxon>Eukaryota</taxon>
        <taxon>Viridiplantae</taxon>
        <taxon>Streptophyta</taxon>
        <taxon>Embryophyta</taxon>
        <taxon>Tracheophyta</taxon>
        <taxon>Spermatophyta</taxon>
        <taxon>Magnoliopsida</taxon>
        <taxon>Trochodendrales</taxon>
        <taxon>Trochodendraceae</taxon>
        <taxon>Tetracentron</taxon>
    </lineage>
</organism>